<dbReference type="AlphaFoldDB" id="A0A512BYM2"/>
<sequence length="120" mass="12702">MTTYKIGFESRVNIDIEESQSIPAIAALADGGWVVTWTSDDTDLSGIFQQRFDRNGIASSPVDLSVNTTTAGDQYNSNVTALADGGWVVTWTSTGPDNRGISSSGVSITTAMPLRLLIAS</sequence>
<reference evidence="1 2" key="1">
    <citation type="submission" date="2019-07" db="EMBL/GenBank/DDBJ databases">
        <title>Whole genome shotgun sequence of Microvirga aerophila NBRC 106136.</title>
        <authorList>
            <person name="Hosoyama A."/>
            <person name="Uohara A."/>
            <person name="Ohji S."/>
            <person name="Ichikawa N."/>
        </authorList>
    </citation>
    <scope>NUCLEOTIDE SEQUENCE [LARGE SCALE GENOMIC DNA]</scope>
    <source>
        <strain evidence="1 2">NBRC 106136</strain>
    </source>
</reference>
<organism evidence="1 2">
    <name type="scientific">Microvirga aerophila</name>
    <dbReference type="NCBI Taxonomy" id="670291"/>
    <lineage>
        <taxon>Bacteria</taxon>
        <taxon>Pseudomonadati</taxon>
        <taxon>Pseudomonadota</taxon>
        <taxon>Alphaproteobacteria</taxon>
        <taxon>Hyphomicrobiales</taxon>
        <taxon>Methylobacteriaceae</taxon>
        <taxon>Microvirga</taxon>
    </lineage>
</organism>
<keyword evidence="2" id="KW-1185">Reference proteome</keyword>
<name>A0A512BYM2_9HYPH</name>
<evidence type="ECO:0000313" key="2">
    <source>
        <dbReference type="Proteomes" id="UP000321085"/>
    </source>
</evidence>
<dbReference type="EMBL" id="BJYU01000086">
    <property type="protein sequence ID" value="GEO17033.1"/>
    <property type="molecule type" value="Genomic_DNA"/>
</dbReference>
<protein>
    <submittedName>
        <fullName evidence="1">Uncharacterized protein</fullName>
    </submittedName>
</protein>
<gene>
    <name evidence="1" type="ORF">MAE02_47290</name>
</gene>
<accession>A0A512BYM2</accession>
<comment type="caution">
    <text evidence="1">The sequence shown here is derived from an EMBL/GenBank/DDBJ whole genome shotgun (WGS) entry which is preliminary data.</text>
</comment>
<proteinExistence type="predicted"/>
<dbReference type="Proteomes" id="UP000321085">
    <property type="component" value="Unassembled WGS sequence"/>
</dbReference>
<evidence type="ECO:0000313" key="1">
    <source>
        <dbReference type="EMBL" id="GEO17033.1"/>
    </source>
</evidence>
<dbReference type="RefSeq" id="WP_147022190.1">
    <property type="nucleotide sequence ID" value="NZ_BJYU01000086.1"/>
</dbReference>